<dbReference type="Pfam" id="PF06338">
    <property type="entry name" value="ComK"/>
    <property type="match status" value="1"/>
</dbReference>
<evidence type="ECO:0000313" key="1">
    <source>
        <dbReference type="EMBL" id="SDL12998.1"/>
    </source>
</evidence>
<evidence type="ECO:0000313" key="2">
    <source>
        <dbReference type="Proteomes" id="UP000199008"/>
    </source>
</evidence>
<reference evidence="2" key="1">
    <citation type="submission" date="2016-10" db="EMBL/GenBank/DDBJ databases">
        <authorList>
            <person name="Varghese N."/>
            <person name="Submissions S."/>
        </authorList>
    </citation>
    <scope>NUCLEOTIDE SEQUENCE [LARGE SCALE GENOMIC DNA]</scope>
    <source>
        <strain evidence="2">CGMCC 1.8895</strain>
    </source>
</reference>
<accession>A0A1G9HJ35</accession>
<keyword evidence="2" id="KW-1185">Reference proteome</keyword>
<dbReference type="InterPro" id="IPR010461">
    <property type="entry name" value="ComK"/>
</dbReference>
<dbReference type="AlphaFoldDB" id="A0A1G9HJ35"/>
<dbReference type="OrthoDB" id="2417337at2"/>
<sequence length="204" mass="23794">MKRQHFNINDDTMYMLSVENKGLTECRVGEVYGNGFHCLTSPNKILEKNCRQYSQSYPARKELTKKLTGLSAKLPVIIDLFGSIIFFCTHSDRVMENNWFNIKHIHSYRNYNGNTRVRFNNNEEIEVDISFTSFNNQYLNALKLHYKFNLEKEKFEYSEMAKYKNSAPSGNYMTDITSTNDKVSDVSYKAYLQYISGGKMNDLA</sequence>
<proteinExistence type="predicted"/>
<dbReference type="STRING" id="576118.SAMN05216216_1248"/>
<protein>
    <submittedName>
        <fullName evidence="1">Competence protein ComK</fullName>
    </submittedName>
</protein>
<gene>
    <name evidence="1" type="ORF">SAMN05216216_1248</name>
</gene>
<dbReference type="GO" id="GO:0030420">
    <property type="term" value="P:establishment of competence for transformation"/>
    <property type="evidence" value="ECO:0007669"/>
    <property type="project" value="InterPro"/>
</dbReference>
<dbReference type="RefSeq" id="WP_092987462.1">
    <property type="nucleotide sequence ID" value="NZ_FNFY01000024.1"/>
</dbReference>
<name>A0A1G9HJ35_9BACL</name>
<dbReference type="EMBL" id="FNFY01000024">
    <property type="protein sequence ID" value="SDL12998.1"/>
    <property type="molecule type" value="Genomic_DNA"/>
</dbReference>
<organism evidence="1 2">
    <name type="scientific">Lacicoccus qingdaonensis</name>
    <dbReference type="NCBI Taxonomy" id="576118"/>
    <lineage>
        <taxon>Bacteria</taxon>
        <taxon>Bacillati</taxon>
        <taxon>Bacillota</taxon>
        <taxon>Bacilli</taxon>
        <taxon>Bacillales</taxon>
        <taxon>Salinicoccaceae</taxon>
        <taxon>Lacicoccus</taxon>
    </lineage>
</organism>
<dbReference type="Proteomes" id="UP000199008">
    <property type="component" value="Unassembled WGS sequence"/>
</dbReference>